<dbReference type="RefSeq" id="WP_378554234.1">
    <property type="nucleotide sequence ID" value="NZ_JBHSBA010000015.1"/>
</dbReference>
<comment type="caution">
    <text evidence="1">The sequence shown here is derived from an EMBL/GenBank/DDBJ whole genome shotgun (WGS) entry which is preliminary data.</text>
</comment>
<evidence type="ECO:0000313" key="1">
    <source>
        <dbReference type="EMBL" id="MFC4128467.1"/>
    </source>
</evidence>
<accession>A0ABV8LC75</accession>
<keyword evidence="2" id="KW-1185">Reference proteome</keyword>
<name>A0ABV8LC75_9NOCA</name>
<sequence>MKSSDSRRTRATLAHGRGIVVSGVQTPCGNTRRSGERRVETALGYLRTDISGVGQVWDEERMRFAAEEQGYDLRKTIAFGPTVFDPIGRLAAIAAELGVDAVLSPSAAHLGAVVPDLLRGICAIVVVDPLVTYPRFDPQRVR</sequence>
<protein>
    <submittedName>
        <fullName evidence="1">Uncharacterized protein</fullName>
    </submittedName>
</protein>
<gene>
    <name evidence="1" type="ORF">ACFOW8_26415</name>
</gene>
<dbReference type="EMBL" id="JBHSBA010000015">
    <property type="protein sequence ID" value="MFC4128467.1"/>
    <property type="molecule type" value="Genomic_DNA"/>
</dbReference>
<reference evidence="2" key="1">
    <citation type="journal article" date="2019" name="Int. J. Syst. Evol. Microbiol.">
        <title>The Global Catalogue of Microorganisms (GCM) 10K type strain sequencing project: providing services to taxonomists for standard genome sequencing and annotation.</title>
        <authorList>
            <consortium name="The Broad Institute Genomics Platform"/>
            <consortium name="The Broad Institute Genome Sequencing Center for Infectious Disease"/>
            <person name="Wu L."/>
            <person name="Ma J."/>
        </authorList>
    </citation>
    <scope>NUCLEOTIDE SEQUENCE [LARGE SCALE GENOMIC DNA]</scope>
    <source>
        <strain evidence="2">CGMCC 4.7204</strain>
    </source>
</reference>
<evidence type="ECO:0000313" key="2">
    <source>
        <dbReference type="Proteomes" id="UP001595767"/>
    </source>
</evidence>
<proteinExistence type="predicted"/>
<organism evidence="1 2">
    <name type="scientific">Nocardia rhizosphaerae</name>
    <dbReference type="NCBI Taxonomy" id="1691571"/>
    <lineage>
        <taxon>Bacteria</taxon>
        <taxon>Bacillati</taxon>
        <taxon>Actinomycetota</taxon>
        <taxon>Actinomycetes</taxon>
        <taxon>Mycobacteriales</taxon>
        <taxon>Nocardiaceae</taxon>
        <taxon>Nocardia</taxon>
    </lineage>
</organism>
<dbReference type="Proteomes" id="UP001595767">
    <property type="component" value="Unassembled WGS sequence"/>
</dbReference>